<accession>A0A3Q7GUP5</accession>
<dbReference type="EnsemblPlants" id="Solyc06g062805.1.1">
    <property type="protein sequence ID" value="Solyc06g062805.1.1"/>
    <property type="gene ID" value="Solyc06g062805.1"/>
</dbReference>
<dbReference type="Gramene" id="Solyc06g062805.1.1">
    <property type="protein sequence ID" value="Solyc06g062805.1.1"/>
    <property type="gene ID" value="Solyc06g062805.1"/>
</dbReference>
<dbReference type="AlphaFoldDB" id="A0A3Q7GUP5"/>
<reference evidence="1" key="2">
    <citation type="submission" date="2019-01" db="UniProtKB">
        <authorList>
            <consortium name="EnsemblPlants"/>
        </authorList>
    </citation>
    <scope>IDENTIFICATION</scope>
    <source>
        <strain evidence="1">cv. Heinz 1706</strain>
    </source>
</reference>
<organism evidence="1">
    <name type="scientific">Solanum lycopersicum</name>
    <name type="common">Tomato</name>
    <name type="synonym">Lycopersicon esculentum</name>
    <dbReference type="NCBI Taxonomy" id="4081"/>
    <lineage>
        <taxon>Eukaryota</taxon>
        <taxon>Viridiplantae</taxon>
        <taxon>Streptophyta</taxon>
        <taxon>Embryophyta</taxon>
        <taxon>Tracheophyta</taxon>
        <taxon>Spermatophyta</taxon>
        <taxon>Magnoliopsida</taxon>
        <taxon>eudicotyledons</taxon>
        <taxon>Gunneridae</taxon>
        <taxon>Pentapetalae</taxon>
        <taxon>asterids</taxon>
        <taxon>lamiids</taxon>
        <taxon>Solanales</taxon>
        <taxon>Solanaceae</taxon>
        <taxon>Solanoideae</taxon>
        <taxon>Solaneae</taxon>
        <taxon>Solanum</taxon>
        <taxon>Solanum subgen. Lycopersicon</taxon>
    </lineage>
</organism>
<evidence type="ECO:0000313" key="1">
    <source>
        <dbReference type="EnsemblPlants" id="Solyc06g062805.1.1"/>
    </source>
</evidence>
<protein>
    <submittedName>
        <fullName evidence="1">Uncharacterized protein</fullName>
    </submittedName>
</protein>
<evidence type="ECO:0000313" key="2">
    <source>
        <dbReference type="Proteomes" id="UP000004994"/>
    </source>
</evidence>
<sequence>MEYWTKPNRIAQGPLEFSYFFVGAPDHLCRSLYETLDLGHHSTANHLQVIIELILLGFLLTMWNSAEETACYYRIIFQSW</sequence>
<dbReference type="Proteomes" id="UP000004994">
    <property type="component" value="Chromosome 6"/>
</dbReference>
<keyword evidence="2" id="KW-1185">Reference proteome</keyword>
<name>A0A3Q7GUP5_SOLLC</name>
<proteinExistence type="predicted"/>
<reference evidence="1" key="1">
    <citation type="journal article" date="2012" name="Nature">
        <title>The tomato genome sequence provides insights into fleshy fruit evolution.</title>
        <authorList>
            <consortium name="Tomato Genome Consortium"/>
        </authorList>
    </citation>
    <scope>NUCLEOTIDE SEQUENCE [LARGE SCALE GENOMIC DNA]</scope>
    <source>
        <strain evidence="1">cv. Heinz 1706</strain>
    </source>
</reference>
<dbReference type="InParanoid" id="A0A3Q7GUP5"/>